<dbReference type="PROSITE" id="PS50102">
    <property type="entry name" value="RRM"/>
    <property type="match status" value="1"/>
</dbReference>
<dbReference type="InterPro" id="IPR053260">
    <property type="entry name" value="hnRNP"/>
</dbReference>
<evidence type="ECO:0000256" key="2">
    <source>
        <dbReference type="SAM" id="MobiDB-lite"/>
    </source>
</evidence>
<dbReference type="Gene3D" id="3.30.70.330">
    <property type="match status" value="1"/>
</dbReference>
<feature type="domain" description="RRM" evidence="3">
    <location>
        <begin position="10"/>
        <end position="82"/>
    </location>
</feature>
<evidence type="ECO:0000259" key="3">
    <source>
        <dbReference type="PROSITE" id="PS50102"/>
    </source>
</evidence>
<dbReference type="InterPro" id="IPR000504">
    <property type="entry name" value="RRM_dom"/>
</dbReference>
<name>A0A5A8CEC5_CAFRO</name>
<feature type="region of interest" description="Disordered" evidence="2">
    <location>
        <begin position="277"/>
        <end position="300"/>
    </location>
</feature>
<reference evidence="4 5" key="1">
    <citation type="submission" date="2019-07" db="EMBL/GenBank/DDBJ databases">
        <title>Genomes of Cafeteria roenbergensis.</title>
        <authorList>
            <person name="Fischer M.G."/>
            <person name="Hackl T."/>
            <person name="Roman M."/>
        </authorList>
    </citation>
    <scope>NUCLEOTIDE SEQUENCE [LARGE SCALE GENOMIC DNA]</scope>
    <source>
        <strain evidence="4 5">RCC970-E3</strain>
    </source>
</reference>
<keyword evidence="1" id="KW-0694">RNA-binding</keyword>
<feature type="compositionally biased region" description="Low complexity" evidence="2">
    <location>
        <begin position="446"/>
        <end position="457"/>
    </location>
</feature>
<gene>
    <name evidence="4" type="ORF">FNF28_07163</name>
</gene>
<protein>
    <recommendedName>
        <fullName evidence="3">RRM domain-containing protein</fullName>
    </recommendedName>
</protein>
<dbReference type="InterPro" id="IPR012677">
    <property type="entry name" value="Nucleotide-bd_a/b_plait_sf"/>
</dbReference>
<dbReference type="GO" id="GO:0003723">
    <property type="term" value="F:RNA binding"/>
    <property type="evidence" value="ECO:0007669"/>
    <property type="project" value="UniProtKB-UniRule"/>
</dbReference>
<dbReference type="SMART" id="SM00360">
    <property type="entry name" value="RRM"/>
    <property type="match status" value="1"/>
</dbReference>
<dbReference type="InterPro" id="IPR035979">
    <property type="entry name" value="RBD_domain_sf"/>
</dbReference>
<feature type="region of interest" description="Disordered" evidence="2">
    <location>
        <begin position="364"/>
        <end position="396"/>
    </location>
</feature>
<feature type="compositionally biased region" description="Low complexity" evidence="2">
    <location>
        <begin position="334"/>
        <end position="348"/>
    </location>
</feature>
<dbReference type="PANTHER" id="PTHR48035">
    <property type="entry name" value="HETEROGENEOUS NUCLEAR RIBONUCLEOPROTEIN 1"/>
    <property type="match status" value="1"/>
</dbReference>
<feature type="region of interest" description="Disordered" evidence="2">
    <location>
        <begin position="416"/>
        <end position="457"/>
    </location>
</feature>
<feature type="compositionally biased region" description="Low complexity" evidence="2">
    <location>
        <begin position="364"/>
        <end position="379"/>
    </location>
</feature>
<feature type="region of interest" description="Disordered" evidence="2">
    <location>
        <begin position="223"/>
        <end position="245"/>
    </location>
</feature>
<dbReference type="Proteomes" id="UP000324907">
    <property type="component" value="Unassembled WGS sequence"/>
</dbReference>
<comment type="caution">
    <text evidence="4">The sequence shown here is derived from an EMBL/GenBank/DDBJ whole genome shotgun (WGS) entry which is preliminary data.</text>
</comment>
<proteinExistence type="predicted"/>
<evidence type="ECO:0000313" key="4">
    <source>
        <dbReference type="EMBL" id="KAA0151305.1"/>
    </source>
</evidence>
<dbReference type="EMBL" id="VLTL01000220">
    <property type="protein sequence ID" value="KAA0151305.1"/>
    <property type="molecule type" value="Genomic_DNA"/>
</dbReference>
<evidence type="ECO:0000256" key="1">
    <source>
        <dbReference type="PROSITE-ProRule" id="PRU00176"/>
    </source>
</evidence>
<accession>A0A5A8CEC5</accession>
<sequence length="532" mass="54174">MAGRARSTSHRVFVRPAVPLPLDALDSYFSRFGQVTDVYAPKSSSRPVAFVSFLDPEAVERVMASQTHMIAGVRVHAERATPRGGRDGGSGHPSPQWPEAQPGMQPPQLVLAAEAVFSGVPPPVSAMHAGQLQAAARDALSRSFPVRFASLAPGPSPMLHVVFDDSDAHGLPVLARGQQFPVAADILLTVVSLTPVTVERSPRSLAQHGAAGHSAWPDLADASAHDRRPSLPASQFASRPPPGIAALVHSEGRAPASIRRDSGFCSTTNTFSAISEGDARGSSAVSVSAVPPTRTSNLSRSRPSVAAGLWDGSAQIVDIADSSDLPHPPLQKTAGAGHASGGTSAQASPGKVLIGVTRHSHLAQLAPQAAPEAGEASSGPMDAGKRAAAKPQDSALKVASRIVPVPVGQLLFKEPSKGPSCGAGVASCTDSASPRSSEDDEDEDVPSSSAAGDGSSPLAAAQLPLRMSAALDSGLTAQSDALGGLDDHAGMVAARSAFALLSLEDEASALCPGPIVGGASAVFAQEHGTGFW</sequence>
<organism evidence="4 5">
    <name type="scientific">Cafeteria roenbergensis</name>
    <name type="common">Marine flagellate</name>
    <dbReference type="NCBI Taxonomy" id="33653"/>
    <lineage>
        <taxon>Eukaryota</taxon>
        <taxon>Sar</taxon>
        <taxon>Stramenopiles</taxon>
        <taxon>Bigyra</taxon>
        <taxon>Opalozoa</taxon>
        <taxon>Bicosoecida</taxon>
        <taxon>Cafeteriaceae</taxon>
        <taxon>Cafeteria</taxon>
    </lineage>
</organism>
<evidence type="ECO:0000313" key="5">
    <source>
        <dbReference type="Proteomes" id="UP000324907"/>
    </source>
</evidence>
<dbReference type="PANTHER" id="PTHR48035:SF2">
    <property type="entry name" value="RNA-BINDING REGION RNP-1 DOMAIN-CONTAINING PROTEIN"/>
    <property type="match status" value="1"/>
</dbReference>
<feature type="region of interest" description="Disordered" evidence="2">
    <location>
        <begin position="321"/>
        <end position="348"/>
    </location>
</feature>
<dbReference type="SUPFAM" id="SSF54928">
    <property type="entry name" value="RNA-binding domain, RBD"/>
    <property type="match status" value="1"/>
</dbReference>
<dbReference type="AlphaFoldDB" id="A0A5A8CEC5"/>
<feature type="region of interest" description="Disordered" evidence="2">
    <location>
        <begin position="79"/>
        <end position="104"/>
    </location>
</feature>